<dbReference type="PANTHER" id="PTHR33973">
    <property type="entry name" value="OS07G0153300 PROTEIN"/>
    <property type="match status" value="1"/>
</dbReference>
<protein>
    <submittedName>
        <fullName evidence="1">DUF1365 domain-containing protein</fullName>
    </submittedName>
</protein>
<name>A0A917YPU5_9ALTE</name>
<dbReference type="PANTHER" id="PTHR33973:SF4">
    <property type="entry name" value="OS07G0153300 PROTEIN"/>
    <property type="match status" value="1"/>
</dbReference>
<dbReference type="RefSeq" id="WP_188688475.1">
    <property type="nucleotide sequence ID" value="NZ_BMLS01000001.1"/>
</dbReference>
<evidence type="ECO:0000313" key="1">
    <source>
        <dbReference type="EMBL" id="GGO63337.1"/>
    </source>
</evidence>
<keyword evidence="2" id="KW-1185">Reference proteome</keyword>
<accession>A0A917YPU5</accession>
<organism evidence="1 2">
    <name type="scientific">Bowmanella pacifica</name>
    <dbReference type="NCBI Taxonomy" id="502051"/>
    <lineage>
        <taxon>Bacteria</taxon>
        <taxon>Pseudomonadati</taxon>
        <taxon>Pseudomonadota</taxon>
        <taxon>Gammaproteobacteria</taxon>
        <taxon>Alteromonadales</taxon>
        <taxon>Alteromonadaceae</taxon>
        <taxon>Bowmanella</taxon>
    </lineage>
</organism>
<reference evidence="1" key="2">
    <citation type="submission" date="2020-09" db="EMBL/GenBank/DDBJ databases">
        <authorList>
            <person name="Sun Q."/>
            <person name="Zhou Y."/>
        </authorList>
    </citation>
    <scope>NUCLEOTIDE SEQUENCE</scope>
    <source>
        <strain evidence="1">CGMCC 1.7086</strain>
    </source>
</reference>
<dbReference type="InterPro" id="IPR010775">
    <property type="entry name" value="DUF1365"/>
</dbReference>
<evidence type="ECO:0000313" key="2">
    <source>
        <dbReference type="Proteomes" id="UP000606935"/>
    </source>
</evidence>
<dbReference type="EMBL" id="BMLS01000001">
    <property type="protein sequence ID" value="GGO63337.1"/>
    <property type="molecule type" value="Genomic_DNA"/>
</dbReference>
<gene>
    <name evidence="1" type="ORF">GCM10010982_00140</name>
</gene>
<dbReference type="Proteomes" id="UP000606935">
    <property type="component" value="Unassembled WGS sequence"/>
</dbReference>
<proteinExistence type="predicted"/>
<sequence length="240" mass="28297">MSHRLYSGQVWHKRHRPATHAFSYSLKLFWLDLQNLPQLDSYFGLSYRRWAALRFKRQDYLTEPQRPLHEVAKQKMSELAGFPLDGEVFLLAPLRWFGLYFSPVNFYYLRQTDGTFSHVMAEVSNTPWNERHCYLIDLRNPQDTDKAFHVSPFNPMSMRYQWHFSTPAEHLQVKIACVTEQTDFEAGIQMSEKKLNRTELLNVMLNTMTLKTLVGIYWQAAKIYLKGNPVYGHTSSHKES</sequence>
<reference evidence="1" key="1">
    <citation type="journal article" date="2014" name="Int. J. Syst. Evol. Microbiol.">
        <title>Complete genome sequence of Corynebacterium casei LMG S-19264T (=DSM 44701T), isolated from a smear-ripened cheese.</title>
        <authorList>
            <consortium name="US DOE Joint Genome Institute (JGI-PGF)"/>
            <person name="Walter F."/>
            <person name="Albersmeier A."/>
            <person name="Kalinowski J."/>
            <person name="Ruckert C."/>
        </authorList>
    </citation>
    <scope>NUCLEOTIDE SEQUENCE</scope>
    <source>
        <strain evidence="1">CGMCC 1.7086</strain>
    </source>
</reference>
<comment type="caution">
    <text evidence="1">The sequence shown here is derived from an EMBL/GenBank/DDBJ whole genome shotgun (WGS) entry which is preliminary data.</text>
</comment>
<dbReference type="Pfam" id="PF07103">
    <property type="entry name" value="DUF1365"/>
    <property type="match status" value="1"/>
</dbReference>
<dbReference type="AlphaFoldDB" id="A0A917YPU5"/>